<feature type="compositionally biased region" description="Basic and acidic residues" evidence="1">
    <location>
        <begin position="154"/>
        <end position="170"/>
    </location>
</feature>
<comment type="caution">
    <text evidence="3">The sequence shown here is derived from an EMBL/GenBank/DDBJ whole genome shotgun (WGS) entry which is preliminary data.</text>
</comment>
<evidence type="ECO:0000256" key="1">
    <source>
        <dbReference type="SAM" id="MobiDB-lite"/>
    </source>
</evidence>
<gene>
    <name evidence="3" type="ORF">AYI70_g3856</name>
    <name evidence="2" type="ORF">AYI70_g8682</name>
</gene>
<evidence type="ECO:0000313" key="2">
    <source>
        <dbReference type="EMBL" id="OMJ13149.1"/>
    </source>
</evidence>
<evidence type="ECO:0000313" key="3">
    <source>
        <dbReference type="EMBL" id="OMJ20824.1"/>
    </source>
</evidence>
<reference evidence="3 4" key="1">
    <citation type="submission" date="2017-01" db="EMBL/GenBank/DDBJ databases">
        <authorList>
            <person name="Mah S.A."/>
            <person name="Swanson W.J."/>
            <person name="Moy G.W."/>
            <person name="Vacquier V.D."/>
        </authorList>
    </citation>
    <scope>NUCLEOTIDE SEQUENCE [LARGE SCALE GENOMIC DNA]</scope>
    <source>
        <strain evidence="3 4">GSMNP</strain>
    </source>
</reference>
<dbReference type="Pfam" id="PF08513">
    <property type="entry name" value="LisH"/>
    <property type="match status" value="1"/>
</dbReference>
<feature type="compositionally biased region" description="Basic and acidic residues" evidence="1">
    <location>
        <begin position="84"/>
        <end position="96"/>
    </location>
</feature>
<dbReference type="AlphaFoldDB" id="A0A1R1Y1Z5"/>
<accession>A0A1R1Y1Z5</accession>
<dbReference type="EMBL" id="LSSN01003612">
    <property type="protein sequence ID" value="OMJ13149.1"/>
    <property type="molecule type" value="Genomic_DNA"/>
</dbReference>
<dbReference type="STRING" id="133412.A0A1R1Y1Z5"/>
<evidence type="ECO:0000313" key="4">
    <source>
        <dbReference type="Proteomes" id="UP000187283"/>
    </source>
</evidence>
<keyword evidence="4" id="KW-1185">Reference proteome</keyword>
<feature type="compositionally biased region" description="Basic and acidic residues" evidence="1">
    <location>
        <begin position="42"/>
        <end position="51"/>
    </location>
</feature>
<dbReference type="Proteomes" id="UP000187283">
    <property type="component" value="Unassembled WGS sequence"/>
</dbReference>
<dbReference type="SMART" id="SM00667">
    <property type="entry name" value="LisH"/>
    <property type="match status" value="1"/>
</dbReference>
<feature type="region of interest" description="Disordered" evidence="1">
    <location>
        <begin position="84"/>
        <end position="110"/>
    </location>
</feature>
<dbReference type="PROSITE" id="PS50896">
    <property type="entry name" value="LISH"/>
    <property type="match status" value="1"/>
</dbReference>
<name>A0A1R1Y1Z5_9FUNG</name>
<feature type="region of interest" description="Disordered" evidence="1">
    <location>
        <begin position="131"/>
        <end position="170"/>
    </location>
</feature>
<proteinExistence type="predicted"/>
<sequence length="240" mass="27223">MDPLINKPDKLQDTVPIPSKSSEKPQVAVSKLNETSSPFFKKPSDKSNDKQVDRLVLQYLRAKGYTDAEKIFKKEAKVITSKSEDFKSEIAEKTGDDEFSNLASSDSDYYGEITDDEQPKFEVYVDLSKDPHKNVPASDSDPQHSSEDTISLESLKKATEKRSDSNLSDSEAKTIKKKKIKINELITKELLNISVEGNDVTHIVDLFKNKKSQRSKYYALGFSKLARWIDNSLEIYKVIF</sequence>
<dbReference type="InterPro" id="IPR006594">
    <property type="entry name" value="LisH"/>
</dbReference>
<feature type="region of interest" description="Disordered" evidence="1">
    <location>
        <begin position="1"/>
        <end position="51"/>
    </location>
</feature>
<protein>
    <submittedName>
        <fullName evidence="3">Uncharacterized protein</fullName>
    </submittedName>
</protein>
<dbReference type="EMBL" id="LSSN01001147">
    <property type="protein sequence ID" value="OMJ20824.1"/>
    <property type="molecule type" value="Genomic_DNA"/>
</dbReference>
<organism evidence="3 4">
    <name type="scientific">Smittium culicis</name>
    <dbReference type="NCBI Taxonomy" id="133412"/>
    <lineage>
        <taxon>Eukaryota</taxon>
        <taxon>Fungi</taxon>
        <taxon>Fungi incertae sedis</taxon>
        <taxon>Zoopagomycota</taxon>
        <taxon>Kickxellomycotina</taxon>
        <taxon>Harpellomycetes</taxon>
        <taxon>Harpellales</taxon>
        <taxon>Legeriomycetaceae</taxon>
        <taxon>Smittium</taxon>
    </lineage>
</organism>